<feature type="region of interest" description="Disordered" evidence="1">
    <location>
        <begin position="263"/>
        <end position="284"/>
    </location>
</feature>
<reference evidence="3" key="1">
    <citation type="submission" date="2020-02" db="EMBL/GenBank/DDBJ databases">
        <authorList>
            <person name="Lichtner F.J."/>
        </authorList>
    </citation>
    <scope>NUCLEOTIDE SEQUENCE</scope>
    <source>
        <strain evidence="3">G10</strain>
    </source>
</reference>
<feature type="compositionally biased region" description="Basic and acidic residues" evidence="1">
    <location>
        <begin position="1"/>
        <end position="10"/>
    </location>
</feature>
<evidence type="ECO:0000313" key="4">
    <source>
        <dbReference type="Proteomes" id="UP000701341"/>
    </source>
</evidence>
<gene>
    <name evidence="3" type="ORF">PCG10_003504</name>
</gene>
<evidence type="ECO:0000256" key="2">
    <source>
        <dbReference type="SAM" id="Phobius"/>
    </source>
</evidence>
<feature type="transmembrane region" description="Helical" evidence="2">
    <location>
        <begin position="139"/>
        <end position="165"/>
    </location>
</feature>
<keyword evidence="4" id="KW-1185">Reference proteome</keyword>
<dbReference type="PANTHER" id="PTHR38694">
    <property type="entry name" value="CONSERVED EXPRESSED PROTEIN"/>
    <property type="match status" value="1"/>
</dbReference>
<sequence>MLRSAADERAMLSASVDGTTSKADSNLTTDPDIPKGPTESHVLSRVEQDEKGLSQKAGHTAEITNIGWGESPDAIDEPLVGGLSNEDLWMLIRRFDKQVYRVKAVPDAPAQRLDLTRKDDDEFSPDKLRATLERFYTTVIVYVVSWLFDILVPTILGTLIALVVYPPCRSVMFPPAPIPLVNKDTGGIQKPKAGILGSHDSITGAPEKFKGEAAEQEASNLVASVASVAVGSAVGKHDQGVPDDAPFEDDVPDAMDMVANTADAQSAAHGNVPKDSHDKTRQPMKESVMDAANVSMQVVGDITDTYEKLGK</sequence>
<dbReference type="AlphaFoldDB" id="A0A9P5L671"/>
<feature type="region of interest" description="Disordered" evidence="1">
    <location>
        <begin position="1"/>
        <end position="56"/>
    </location>
</feature>
<organism evidence="3 4">
    <name type="scientific">Penicillium crustosum</name>
    <name type="common">Blue mold fungus</name>
    <dbReference type="NCBI Taxonomy" id="36656"/>
    <lineage>
        <taxon>Eukaryota</taxon>
        <taxon>Fungi</taxon>
        <taxon>Dikarya</taxon>
        <taxon>Ascomycota</taxon>
        <taxon>Pezizomycotina</taxon>
        <taxon>Eurotiomycetes</taxon>
        <taxon>Eurotiomycetidae</taxon>
        <taxon>Eurotiales</taxon>
        <taxon>Aspergillaceae</taxon>
        <taxon>Penicillium</taxon>
    </lineage>
</organism>
<name>A0A9P5L671_PENCR</name>
<evidence type="ECO:0000313" key="3">
    <source>
        <dbReference type="EMBL" id="KAF7526950.1"/>
    </source>
</evidence>
<feature type="compositionally biased region" description="Basic and acidic residues" evidence="1">
    <location>
        <begin position="272"/>
        <end position="284"/>
    </location>
</feature>
<proteinExistence type="predicted"/>
<comment type="caution">
    <text evidence="3">The sequence shown here is derived from an EMBL/GenBank/DDBJ whole genome shotgun (WGS) entry which is preliminary data.</text>
</comment>
<dbReference type="InterPro" id="IPR021709">
    <property type="entry name" value="DUF3292"/>
</dbReference>
<keyword evidence="2" id="KW-0812">Transmembrane</keyword>
<keyword evidence="2" id="KW-1133">Transmembrane helix</keyword>
<accession>A0A9P5L671</accession>
<keyword evidence="2" id="KW-0472">Membrane</keyword>
<dbReference type="PANTHER" id="PTHR38694:SF1">
    <property type="entry name" value="PEROXIN DOMAIN-CONTAINING PROTEIN"/>
    <property type="match status" value="1"/>
</dbReference>
<dbReference type="Proteomes" id="UP000701341">
    <property type="component" value="Unassembled WGS sequence"/>
</dbReference>
<evidence type="ECO:0000256" key="1">
    <source>
        <dbReference type="SAM" id="MobiDB-lite"/>
    </source>
</evidence>
<dbReference type="EMBL" id="JAAOZQ010000019">
    <property type="protein sequence ID" value="KAF7526950.1"/>
    <property type="molecule type" value="Genomic_DNA"/>
</dbReference>
<feature type="compositionally biased region" description="Basic and acidic residues" evidence="1">
    <location>
        <begin position="42"/>
        <end position="53"/>
    </location>
</feature>
<dbReference type="Pfam" id="PF11696">
    <property type="entry name" value="DUF3292"/>
    <property type="match status" value="1"/>
</dbReference>
<protein>
    <submittedName>
        <fullName evidence="3">Uncharacterized protein</fullName>
    </submittedName>
</protein>
<feature type="compositionally biased region" description="Polar residues" evidence="1">
    <location>
        <begin position="16"/>
        <end position="29"/>
    </location>
</feature>